<accession>A0ABN2MBX1</accession>
<protein>
    <recommendedName>
        <fullName evidence="3">HEAT repeat domain-containing protein</fullName>
    </recommendedName>
</protein>
<dbReference type="Pfam" id="PF13646">
    <property type="entry name" value="HEAT_2"/>
    <property type="match status" value="1"/>
</dbReference>
<dbReference type="InterPro" id="IPR011989">
    <property type="entry name" value="ARM-like"/>
</dbReference>
<evidence type="ECO:0000313" key="2">
    <source>
        <dbReference type="Proteomes" id="UP001500218"/>
    </source>
</evidence>
<dbReference type="Proteomes" id="UP001500218">
    <property type="component" value="Unassembled WGS sequence"/>
</dbReference>
<name>A0ABN2MBX1_9ACTN</name>
<dbReference type="SUPFAM" id="SSF48371">
    <property type="entry name" value="ARM repeat"/>
    <property type="match status" value="1"/>
</dbReference>
<keyword evidence="2" id="KW-1185">Reference proteome</keyword>
<dbReference type="EMBL" id="BAAALT010000149">
    <property type="protein sequence ID" value="GAA1817322.1"/>
    <property type="molecule type" value="Genomic_DNA"/>
</dbReference>
<comment type="caution">
    <text evidence="1">The sequence shown here is derived from an EMBL/GenBank/DDBJ whole genome shotgun (WGS) entry which is preliminary data.</text>
</comment>
<sequence length="287" mass="30276">MAGMSLTDQEVADLVGLALRAVAAGDEDGRWQVVTHLHGEGGQPALDAARELCGHEQAAHRELGADILSQVGGSKGPLRYAAVRALLDTARDEQDPAVLRAIAVALGHRADARAIPVFARLRSHPAAEVRDAVAFGLLDLPERAANDILIALSADPESGVRHWATFGLARMTDADFPELRDALAARAGDADLDTRVEAIHGLATRRDPRALPALLDSLTVLDAADGDVDGNLVDEALFVLVASTGDPRLCPHVEARRVAWLADCPYEELPTDLRAAMARCAAVSPAG</sequence>
<proteinExistence type="predicted"/>
<dbReference type="InterPro" id="IPR016024">
    <property type="entry name" value="ARM-type_fold"/>
</dbReference>
<evidence type="ECO:0008006" key="3">
    <source>
        <dbReference type="Google" id="ProtNLM"/>
    </source>
</evidence>
<gene>
    <name evidence="1" type="ORF">GCM10009682_42660</name>
</gene>
<organism evidence="1 2">
    <name type="scientific">Luedemannella flava</name>
    <dbReference type="NCBI Taxonomy" id="349316"/>
    <lineage>
        <taxon>Bacteria</taxon>
        <taxon>Bacillati</taxon>
        <taxon>Actinomycetota</taxon>
        <taxon>Actinomycetes</taxon>
        <taxon>Micromonosporales</taxon>
        <taxon>Micromonosporaceae</taxon>
        <taxon>Luedemannella</taxon>
    </lineage>
</organism>
<reference evidence="1 2" key="1">
    <citation type="journal article" date="2019" name="Int. J. Syst. Evol. Microbiol.">
        <title>The Global Catalogue of Microorganisms (GCM) 10K type strain sequencing project: providing services to taxonomists for standard genome sequencing and annotation.</title>
        <authorList>
            <consortium name="The Broad Institute Genomics Platform"/>
            <consortium name="The Broad Institute Genome Sequencing Center for Infectious Disease"/>
            <person name="Wu L."/>
            <person name="Ma J."/>
        </authorList>
    </citation>
    <scope>NUCLEOTIDE SEQUENCE [LARGE SCALE GENOMIC DNA]</scope>
    <source>
        <strain evidence="1 2">JCM 13250</strain>
    </source>
</reference>
<evidence type="ECO:0000313" key="1">
    <source>
        <dbReference type="EMBL" id="GAA1817322.1"/>
    </source>
</evidence>
<dbReference type="Gene3D" id="1.25.10.10">
    <property type="entry name" value="Leucine-rich Repeat Variant"/>
    <property type="match status" value="1"/>
</dbReference>